<dbReference type="Pfam" id="PF20684">
    <property type="entry name" value="Fung_rhodopsin"/>
    <property type="match status" value="1"/>
</dbReference>
<evidence type="ECO:0000313" key="10">
    <source>
        <dbReference type="Proteomes" id="UP001175000"/>
    </source>
</evidence>
<comment type="subcellular location">
    <subcellularLocation>
        <location evidence="1">Membrane</location>
        <topology evidence="1">Multi-pass membrane protein</topology>
    </subcellularLocation>
</comment>
<evidence type="ECO:0000256" key="1">
    <source>
        <dbReference type="ARBA" id="ARBA00004141"/>
    </source>
</evidence>
<dbReference type="EMBL" id="JAULSU010000005">
    <property type="protein sequence ID" value="KAK0617767.1"/>
    <property type="molecule type" value="Genomic_DNA"/>
</dbReference>
<keyword evidence="2 7" id="KW-0812">Transmembrane</keyword>
<dbReference type="PANTHER" id="PTHR33048">
    <property type="entry name" value="PTH11-LIKE INTEGRAL MEMBRANE PROTEIN (AFU_ORTHOLOGUE AFUA_5G11245)"/>
    <property type="match status" value="1"/>
</dbReference>
<evidence type="ECO:0000256" key="3">
    <source>
        <dbReference type="ARBA" id="ARBA00022989"/>
    </source>
</evidence>
<dbReference type="InterPro" id="IPR049326">
    <property type="entry name" value="Rhodopsin_dom_fungi"/>
</dbReference>
<dbReference type="PANTHER" id="PTHR33048:SF2">
    <property type="entry name" value="SRPK"/>
    <property type="match status" value="1"/>
</dbReference>
<dbReference type="AlphaFoldDB" id="A0AA40BY09"/>
<keyword evidence="3 7" id="KW-1133">Transmembrane helix</keyword>
<comment type="similarity">
    <text evidence="5">Belongs to the SAT4 family.</text>
</comment>
<feature type="transmembrane region" description="Helical" evidence="7">
    <location>
        <begin position="197"/>
        <end position="217"/>
    </location>
</feature>
<keyword evidence="4 7" id="KW-0472">Membrane</keyword>
<evidence type="ECO:0000256" key="6">
    <source>
        <dbReference type="SAM" id="MobiDB-lite"/>
    </source>
</evidence>
<keyword evidence="10" id="KW-1185">Reference proteome</keyword>
<evidence type="ECO:0000256" key="7">
    <source>
        <dbReference type="SAM" id="Phobius"/>
    </source>
</evidence>
<feature type="transmembrane region" description="Helical" evidence="7">
    <location>
        <begin position="162"/>
        <end position="185"/>
    </location>
</feature>
<gene>
    <name evidence="9" type="ORF">B0T14DRAFT_275160</name>
</gene>
<organism evidence="9 10">
    <name type="scientific">Immersiella caudata</name>
    <dbReference type="NCBI Taxonomy" id="314043"/>
    <lineage>
        <taxon>Eukaryota</taxon>
        <taxon>Fungi</taxon>
        <taxon>Dikarya</taxon>
        <taxon>Ascomycota</taxon>
        <taxon>Pezizomycotina</taxon>
        <taxon>Sordariomycetes</taxon>
        <taxon>Sordariomycetidae</taxon>
        <taxon>Sordariales</taxon>
        <taxon>Lasiosphaeriaceae</taxon>
        <taxon>Immersiella</taxon>
    </lineage>
</organism>
<evidence type="ECO:0000256" key="5">
    <source>
        <dbReference type="ARBA" id="ARBA00038359"/>
    </source>
</evidence>
<feature type="transmembrane region" description="Helical" evidence="7">
    <location>
        <begin position="131"/>
        <end position="147"/>
    </location>
</feature>
<feature type="transmembrane region" description="Helical" evidence="7">
    <location>
        <begin position="237"/>
        <end position="256"/>
    </location>
</feature>
<evidence type="ECO:0000259" key="8">
    <source>
        <dbReference type="Pfam" id="PF20684"/>
    </source>
</evidence>
<feature type="domain" description="Rhodopsin" evidence="8">
    <location>
        <begin position="21"/>
        <end position="254"/>
    </location>
</feature>
<dbReference type="InterPro" id="IPR052337">
    <property type="entry name" value="SAT4-like"/>
</dbReference>
<accession>A0AA40BY09</accession>
<evidence type="ECO:0000313" key="9">
    <source>
        <dbReference type="EMBL" id="KAK0617767.1"/>
    </source>
</evidence>
<feature type="region of interest" description="Disordered" evidence="6">
    <location>
        <begin position="327"/>
        <end position="364"/>
    </location>
</feature>
<evidence type="ECO:0000256" key="4">
    <source>
        <dbReference type="ARBA" id="ARBA00023136"/>
    </source>
</evidence>
<feature type="transmembrane region" description="Helical" evidence="7">
    <location>
        <begin position="6"/>
        <end position="25"/>
    </location>
</feature>
<protein>
    <recommendedName>
        <fullName evidence="8">Rhodopsin domain-containing protein</fullName>
    </recommendedName>
</protein>
<proteinExistence type="inferred from homology"/>
<feature type="transmembrane region" description="Helical" evidence="7">
    <location>
        <begin position="40"/>
        <end position="60"/>
    </location>
</feature>
<comment type="caution">
    <text evidence="9">The sequence shown here is derived from an EMBL/GenBank/DDBJ whole genome shotgun (WGS) entry which is preliminary data.</text>
</comment>
<sequence>MHPRVTEEFVLLLVGIVVVVARLYVRVKSVGWKKLKPDDWLMVAAAIGYVAGAGLAYAALRYWKGLANSGMTEAQRQLLDPNSDEYILRVNGSKTHVAGLQSYCFVLWTVKASVCSFYLRLLDSLWFRRRILFSLFLVAATWVTIYPDPGERCYPTDSRLDILTVLILNITTDIYIMCIPVPVLLRCSFGLWKKIGLVLLFSGGVFVSAAAVLRSVLVLTDSVNGGQVSASWAVRETFVAIITSNMPFMVPLLRTCTRPFRERLRRPGAVLGEEAAPPRRHPALDALKFHENNLGQGQGGGRVFAVAGFTLDDSGECIHLEHVEPNASGHVRAETSARGDAERGSTGGKPGWGHQDVVVAGVRS</sequence>
<reference evidence="9" key="1">
    <citation type="submission" date="2023-06" db="EMBL/GenBank/DDBJ databases">
        <title>Genome-scale phylogeny and comparative genomics of the fungal order Sordariales.</title>
        <authorList>
            <consortium name="Lawrence Berkeley National Laboratory"/>
            <person name="Hensen N."/>
            <person name="Bonometti L."/>
            <person name="Westerberg I."/>
            <person name="Brannstrom I.O."/>
            <person name="Guillou S."/>
            <person name="Cros-Aarteil S."/>
            <person name="Calhoun S."/>
            <person name="Haridas S."/>
            <person name="Kuo A."/>
            <person name="Mondo S."/>
            <person name="Pangilinan J."/>
            <person name="Riley R."/>
            <person name="Labutti K."/>
            <person name="Andreopoulos B."/>
            <person name="Lipzen A."/>
            <person name="Chen C."/>
            <person name="Yanf M."/>
            <person name="Daum C."/>
            <person name="Ng V."/>
            <person name="Clum A."/>
            <person name="Steindorff A."/>
            <person name="Ohm R."/>
            <person name="Martin F."/>
            <person name="Silar P."/>
            <person name="Natvig D."/>
            <person name="Lalanne C."/>
            <person name="Gautier V."/>
            <person name="Ament-Velasquez S.L."/>
            <person name="Kruys A."/>
            <person name="Hutchinson M.I."/>
            <person name="Powell A.J."/>
            <person name="Barry K."/>
            <person name="Miller A.N."/>
            <person name="Grigoriev I.V."/>
            <person name="Debuchy R."/>
            <person name="Gladieux P."/>
            <person name="Thoren M.H."/>
            <person name="Johannesson H."/>
        </authorList>
    </citation>
    <scope>NUCLEOTIDE SEQUENCE</scope>
    <source>
        <strain evidence="9">CBS 606.72</strain>
    </source>
</reference>
<dbReference type="GO" id="GO:0016020">
    <property type="term" value="C:membrane"/>
    <property type="evidence" value="ECO:0007669"/>
    <property type="project" value="UniProtKB-SubCell"/>
</dbReference>
<dbReference type="Proteomes" id="UP001175000">
    <property type="component" value="Unassembled WGS sequence"/>
</dbReference>
<evidence type="ECO:0000256" key="2">
    <source>
        <dbReference type="ARBA" id="ARBA00022692"/>
    </source>
</evidence>
<name>A0AA40BY09_9PEZI</name>
<feature type="compositionally biased region" description="Basic and acidic residues" evidence="6">
    <location>
        <begin position="331"/>
        <end position="343"/>
    </location>
</feature>